<name>B9T057_RICCO</name>
<evidence type="ECO:0000313" key="3">
    <source>
        <dbReference type="EMBL" id="EEF30754.1"/>
    </source>
</evidence>
<dbReference type="PANTHER" id="PTHR37184:SF2">
    <property type="entry name" value="CLAVATA3_ESR (CLE)-RELATED PROTEIN 43"/>
    <property type="match status" value="1"/>
</dbReference>
<feature type="region of interest" description="Disordered" evidence="1">
    <location>
        <begin position="88"/>
        <end position="111"/>
    </location>
</feature>
<feature type="signal peptide" evidence="2">
    <location>
        <begin position="1"/>
        <end position="37"/>
    </location>
</feature>
<evidence type="ECO:0000256" key="1">
    <source>
        <dbReference type="SAM" id="MobiDB-lite"/>
    </source>
</evidence>
<dbReference type="FunCoup" id="B9T057">
    <property type="interactions" value="23"/>
</dbReference>
<sequence>MSFDSSRRVLFSSSMMMVVAVLLIFLLQIWICSDCKAEAIRAFPDNSNSNNSNMEKLRERRRNIPADHNASKVDLFRKFFDGRVSSFNNRTEKGFEDNKRRVPSCPDPLHN</sequence>
<gene>
    <name evidence="3" type="ORF">RCOM_0030040</name>
</gene>
<reference evidence="4" key="1">
    <citation type="journal article" date="2010" name="Nat. Biotechnol.">
        <title>Draft genome sequence of the oilseed species Ricinus communis.</title>
        <authorList>
            <person name="Chan A.P."/>
            <person name="Crabtree J."/>
            <person name="Zhao Q."/>
            <person name="Lorenzi H."/>
            <person name="Orvis J."/>
            <person name="Puiu D."/>
            <person name="Melake-Berhan A."/>
            <person name="Jones K.M."/>
            <person name="Redman J."/>
            <person name="Chen G."/>
            <person name="Cahoon E.B."/>
            <person name="Gedil M."/>
            <person name="Stanke M."/>
            <person name="Haas B.J."/>
            <person name="Wortman J.R."/>
            <person name="Fraser-Liggett C.M."/>
            <person name="Ravel J."/>
            <person name="Rabinowicz P.D."/>
        </authorList>
    </citation>
    <scope>NUCLEOTIDE SEQUENCE [LARGE SCALE GENOMIC DNA]</scope>
    <source>
        <strain evidence="4">cv. Hale</strain>
    </source>
</reference>
<feature type="compositionally biased region" description="Basic and acidic residues" evidence="1">
    <location>
        <begin position="90"/>
        <end position="100"/>
    </location>
</feature>
<dbReference type="InParanoid" id="B9T057"/>
<evidence type="ECO:0000256" key="2">
    <source>
        <dbReference type="SAM" id="SignalP"/>
    </source>
</evidence>
<dbReference type="PANTHER" id="PTHR37184">
    <property type="entry name" value="CLAVATA3/ESR (CLE)-RELATED PROTEIN 27"/>
    <property type="match status" value="1"/>
</dbReference>
<organism evidence="3 4">
    <name type="scientific">Ricinus communis</name>
    <name type="common">Castor bean</name>
    <dbReference type="NCBI Taxonomy" id="3988"/>
    <lineage>
        <taxon>Eukaryota</taxon>
        <taxon>Viridiplantae</taxon>
        <taxon>Streptophyta</taxon>
        <taxon>Embryophyta</taxon>
        <taxon>Tracheophyta</taxon>
        <taxon>Spermatophyta</taxon>
        <taxon>Magnoliopsida</taxon>
        <taxon>eudicotyledons</taxon>
        <taxon>Gunneridae</taxon>
        <taxon>Pentapetalae</taxon>
        <taxon>rosids</taxon>
        <taxon>fabids</taxon>
        <taxon>Malpighiales</taxon>
        <taxon>Euphorbiaceae</taxon>
        <taxon>Acalyphoideae</taxon>
        <taxon>Acalypheae</taxon>
        <taxon>Ricinus</taxon>
    </lineage>
</organism>
<dbReference type="eggNOG" id="ENOG502SASP">
    <property type="taxonomic scope" value="Eukaryota"/>
</dbReference>
<accession>B9T057</accession>
<proteinExistence type="predicted"/>
<feature type="chain" id="PRO_5002892227" evidence="2">
    <location>
        <begin position="38"/>
        <end position="111"/>
    </location>
</feature>
<keyword evidence="4" id="KW-1185">Reference proteome</keyword>
<dbReference type="AlphaFoldDB" id="B9T057"/>
<dbReference type="InterPro" id="IPR040274">
    <property type="entry name" value="CLE27/CLE43"/>
</dbReference>
<keyword evidence="2" id="KW-0732">Signal</keyword>
<protein>
    <submittedName>
        <fullName evidence="3">Uncharacterized protein</fullName>
    </submittedName>
</protein>
<dbReference type="Proteomes" id="UP000008311">
    <property type="component" value="Unassembled WGS sequence"/>
</dbReference>
<evidence type="ECO:0000313" key="4">
    <source>
        <dbReference type="Proteomes" id="UP000008311"/>
    </source>
</evidence>
<dbReference type="EMBL" id="EQ974296">
    <property type="protein sequence ID" value="EEF30754.1"/>
    <property type="molecule type" value="Genomic_DNA"/>
</dbReference>